<organism evidence="2 3">
    <name type="scientific">Diabrotica balteata</name>
    <name type="common">Banded cucumber beetle</name>
    <dbReference type="NCBI Taxonomy" id="107213"/>
    <lineage>
        <taxon>Eukaryota</taxon>
        <taxon>Metazoa</taxon>
        <taxon>Ecdysozoa</taxon>
        <taxon>Arthropoda</taxon>
        <taxon>Hexapoda</taxon>
        <taxon>Insecta</taxon>
        <taxon>Pterygota</taxon>
        <taxon>Neoptera</taxon>
        <taxon>Endopterygota</taxon>
        <taxon>Coleoptera</taxon>
        <taxon>Polyphaga</taxon>
        <taxon>Cucujiformia</taxon>
        <taxon>Chrysomeloidea</taxon>
        <taxon>Chrysomelidae</taxon>
        <taxon>Galerucinae</taxon>
        <taxon>Diabroticina</taxon>
        <taxon>Diabroticites</taxon>
        <taxon>Diabrotica</taxon>
    </lineage>
</organism>
<feature type="region of interest" description="Disordered" evidence="1">
    <location>
        <begin position="876"/>
        <end position="928"/>
    </location>
</feature>
<keyword evidence="3" id="KW-1185">Reference proteome</keyword>
<proteinExistence type="predicted"/>
<feature type="region of interest" description="Disordered" evidence="1">
    <location>
        <begin position="266"/>
        <end position="286"/>
    </location>
</feature>
<gene>
    <name evidence="2" type="ORF">DIABBA_LOCUS7054</name>
</gene>
<dbReference type="EMBL" id="OU898279">
    <property type="protein sequence ID" value="CAG9833671.1"/>
    <property type="molecule type" value="Genomic_DNA"/>
</dbReference>
<sequence length="1290" mass="147609">MSRADRIMKIVQNRKNIIDLQTSCSSSTKVIQATNVLAQNAERPLESKSCSQGSNYLKLTNAPMSPTKSVINYELHPEKITGLYHAAGSLNEIEQHNLNTCSHTCMDYLEQSQPVPDCSSELIYQASPIYTDLQPIQNNASALVAPAIVTEVFPENSLLTDECLPIVSQEMQIHSNNNQCLDIDTPVDQQNYFNTNQRLVQDVQNSPVLEETVSIDLYSGNAGDVSADDTTSGPSKVVNFRSRKMVLQSAYTDFLDKEERILEYDCDSSSWEGSSEEEDSTEETAAKKKLKRKKKKTKAVAAEYGTVGESAYKKNRPNKASERQQLYRSGKQYKKKNGIEVPAKEIGPNPCQPKKCTNRCDDISEERRLNIFNYFWSLSPQRRRDWLVSMSKKESEKESEGQRQVCLKFLLSTLNVSQRYVYYTLSNACYGLGKEDMRGKTIPPNKTKEEVLNSVRNFITSLPAVPSHYARKDSTKLYLPNEFKNITNLYNLYKKREIETCIDVVSERLFRKIFTNEFNIGIHIPKKDKCVKCVGFENNPRPETEVAKQEHDKEKVESKKRFEYHQKIHEKNRSILCVSFDLQKVLNTPYGEISEADKSIIVKIFVKIKMSRADRIMKIVQNRKNIIDLQTSCSSSTKVIQATDVLAQNAERPLESKSCSQGSNYLKLVHQCPPPNHRTSMDYLEQSQPVPDCSSELIYQASPIYTDLQPIQNNASALVAPAIVSEVFPENSLLTDECLPIVSQEMQIHSNNNQCLDIDTPVDQQNYFNTNQRLVQDVQNSPVLEETVGIDLYSGNAGDVSADDTTSGPSKVVNFRSRKMVLQSAYTDFLDEEERILEYDCDSISWEGSSEEEDSTEETAAKKKLKRKKKKTKAVAAENGTVGESAYKKNRPNKASERQQLYRSGKQYKKKNGIEVPPKEIGPNPCQPKKCTNRYDDISEKRRLNIFNYFWSLSPQRRRDWLVSMSKKESVKRKRVKHESRKSNTFLYCINEGEGQRQVCLKFLLSTLNVSQRYVYYTLSNACYGLGKEDMRGKTIPPNKTKEEVLNFVRNFITSLPAVPSQYARKDSTKLYLPSEFKNITNLYNLYKKREIETGIDVVSERLFRKIFTNEFNIGIHIPKKDKCVKCVGFENNPRPETEVEKQEHDKEKVESKKRFEYHQKIHEKNRSILCVSFDLQKVLNTPYGERKISKIRVATFKKSEPTKMYAKFSMASDAQEEIIQISGKVKNPPNCNLYSTSLSISKQKYNDLNKLCHSNVIPLQYHNEYLNLPRGNSVNDVLPETDEEDGLQL</sequence>
<accession>A0A9N9XF63</accession>
<dbReference type="PANTHER" id="PTHR10773">
    <property type="entry name" value="DNA-DIRECTED RNA POLYMERASES I, II, AND III SUBUNIT RPABC2"/>
    <property type="match status" value="1"/>
</dbReference>
<dbReference type="OrthoDB" id="6773632at2759"/>
<dbReference type="Proteomes" id="UP001153709">
    <property type="component" value="Chromosome 4"/>
</dbReference>
<protein>
    <submittedName>
        <fullName evidence="2">Uncharacterized protein</fullName>
    </submittedName>
</protein>
<evidence type="ECO:0000313" key="3">
    <source>
        <dbReference type="Proteomes" id="UP001153709"/>
    </source>
</evidence>
<evidence type="ECO:0000313" key="2">
    <source>
        <dbReference type="EMBL" id="CAG9833671.1"/>
    </source>
</evidence>
<name>A0A9N9XF63_DIABA</name>
<reference evidence="2" key="1">
    <citation type="submission" date="2022-01" db="EMBL/GenBank/DDBJ databases">
        <authorList>
            <person name="King R."/>
        </authorList>
    </citation>
    <scope>NUCLEOTIDE SEQUENCE</scope>
</reference>
<evidence type="ECO:0000256" key="1">
    <source>
        <dbReference type="SAM" id="MobiDB-lite"/>
    </source>
</evidence>
<dbReference type="PANTHER" id="PTHR10773:SF19">
    <property type="match status" value="1"/>
</dbReference>